<keyword evidence="1" id="KW-0812">Transmembrane</keyword>
<gene>
    <name evidence="2" type="ORF">H0486_17640</name>
</gene>
<reference evidence="2 3" key="1">
    <citation type="submission" date="2020-07" db="EMBL/GenBank/DDBJ databases">
        <title>Characterization and genome sequencing of isolate MD1, a novel member within the family Lachnospiraceae.</title>
        <authorList>
            <person name="Rettenmaier R."/>
            <person name="Di Bello L."/>
            <person name="Zinser C."/>
            <person name="Scheitz K."/>
            <person name="Liebl W."/>
            <person name="Zverlov V."/>
        </authorList>
    </citation>
    <scope>NUCLEOTIDE SEQUENCE [LARGE SCALE GENOMIC DNA]</scope>
    <source>
        <strain evidence="2 3">MD1</strain>
    </source>
</reference>
<feature type="transmembrane region" description="Helical" evidence="1">
    <location>
        <begin position="21"/>
        <end position="43"/>
    </location>
</feature>
<evidence type="ECO:0000256" key="1">
    <source>
        <dbReference type="SAM" id="Phobius"/>
    </source>
</evidence>
<dbReference type="EMBL" id="JACEGA010000001">
    <property type="protein sequence ID" value="MBB2184692.1"/>
    <property type="molecule type" value="Genomic_DNA"/>
</dbReference>
<evidence type="ECO:0000313" key="3">
    <source>
        <dbReference type="Proteomes" id="UP000574276"/>
    </source>
</evidence>
<sequence>MNIKVNKLLNTLIAEKKRASLTVEAALVTPIFLFFILAFLYFIQIFLIQEQIQAGLTRMGLDLSKTAYIYDDFMDVEDALGFDQTLFGEELEIGLHEFAGSVVSDGVLKLYAMKYLDIDQINRSCIYEGYDGISFMGSQLMDQDGCIDIIVRYKVRLPIKIITIKDMQLIQRVKLRSWTGYKVASAYSTSSEESSSEDDPIVYITETGRVYHKSKTCTHILLSVQSTIGIPDALRNDNGGKYYPCESCCTGKEGDFATYYITSDGTRYHSRRNCSRIKRSVQEIPLSKVGGRPPCKRCGG</sequence>
<name>A0A839K688_9FIRM</name>
<organism evidence="2 3">
    <name type="scientific">Variimorphobacter saccharofermentans</name>
    <dbReference type="NCBI Taxonomy" id="2755051"/>
    <lineage>
        <taxon>Bacteria</taxon>
        <taxon>Bacillati</taxon>
        <taxon>Bacillota</taxon>
        <taxon>Clostridia</taxon>
        <taxon>Lachnospirales</taxon>
        <taxon>Lachnospiraceae</taxon>
        <taxon>Variimorphobacter</taxon>
    </lineage>
</organism>
<dbReference type="AlphaFoldDB" id="A0A839K688"/>
<proteinExistence type="predicted"/>
<keyword evidence="3" id="KW-1185">Reference proteome</keyword>
<dbReference type="Proteomes" id="UP000574276">
    <property type="component" value="Unassembled WGS sequence"/>
</dbReference>
<accession>A0A839K688</accession>
<keyword evidence="1" id="KW-1133">Transmembrane helix</keyword>
<evidence type="ECO:0000313" key="2">
    <source>
        <dbReference type="EMBL" id="MBB2184692.1"/>
    </source>
</evidence>
<protein>
    <submittedName>
        <fullName evidence="2">Pilus assembly protein</fullName>
    </submittedName>
</protein>
<dbReference type="RefSeq" id="WP_228354255.1">
    <property type="nucleotide sequence ID" value="NZ_JACEGA010000001.1"/>
</dbReference>
<comment type="caution">
    <text evidence="2">The sequence shown here is derived from an EMBL/GenBank/DDBJ whole genome shotgun (WGS) entry which is preliminary data.</text>
</comment>
<keyword evidence="1" id="KW-0472">Membrane</keyword>